<evidence type="ECO:0000313" key="3">
    <source>
        <dbReference type="Proteomes" id="UP001160499"/>
    </source>
</evidence>
<organism evidence="2 3">
    <name type="scientific">Streptomyces pseudovenezuelae</name>
    <dbReference type="NCBI Taxonomy" id="67350"/>
    <lineage>
        <taxon>Bacteria</taxon>
        <taxon>Bacillati</taxon>
        <taxon>Actinomycetota</taxon>
        <taxon>Actinomycetes</taxon>
        <taxon>Kitasatosporales</taxon>
        <taxon>Streptomycetaceae</taxon>
        <taxon>Streptomyces</taxon>
        <taxon>Streptomyces aurantiacus group</taxon>
    </lineage>
</organism>
<dbReference type="EMBL" id="JARXVH010000025">
    <property type="protein sequence ID" value="MDH6221744.1"/>
    <property type="molecule type" value="Genomic_DNA"/>
</dbReference>
<evidence type="ECO:0000256" key="1">
    <source>
        <dbReference type="SAM" id="MobiDB-lite"/>
    </source>
</evidence>
<keyword evidence="3" id="KW-1185">Reference proteome</keyword>
<comment type="caution">
    <text evidence="2">The sequence shown here is derived from an EMBL/GenBank/DDBJ whole genome shotgun (WGS) entry which is preliminary data.</text>
</comment>
<name>A0ABT6M261_9ACTN</name>
<dbReference type="Proteomes" id="UP001160499">
    <property type="component" value="Unassembled WGS sequence"/>
</dbReference>
<evidence type="ECO:0008006" key="4">
    <source>
        <dbReference type="Google" id="ProtNLM"/>
    </source>
</evidence>
<gene>
    <name evidence="2" type="ORF">M2283_009091</name>
</gene>
<proteinExistence type="predicted"/>
<reference evidence="2 3" key="1">
    <citation type="submission" date="2023-04" db="EMBL/GenBank/DDBJ databases">
        <title>Forest soil microbial communities from Buena Vista Peninsula, Colon Province, Panama.</title>
        <authorList>
            <person name="Bouskill N."/>
        </authorList>
    </citation>
    <scope>NUCLEOTIDE SEQUENCE [LARGE SCALE GENOMIC DNA]</scope>
    <source>
        <strain evidence="2 3">GGS1</strain>
    </source>
</reference>
<evidence type="ECO:0000313" key="2">
    <source>
        <dbReference type="EMBL" id="MDH6221744.1"/>
    </source>
</evidence>
<accession>A0ABT6M261</accession>
<protein>
    <recommendedName>
        <fullName evidence="4">Phytanoyl-CoA dioxygenase</fullName>
    </recommendedName>
</protein>
<feature type="region of interest" description="Disordered" evidence="1">
    <location>
        <begin position="37"/>
        <end position="56"/>
    </location>
</feature>
<dbReference type="RefSeq" id="WP_280882445.1">
    <property type="nucleotide sequence ID" value="NZ_JARXVH010000025.1"/>
</dbReference>
<feature type="compositionally biased region" description="Basic and acidic residues" evidence="1">
    <location>
        <begin position="40"/>
        <end position="50"/>
    </location>
</feature>
<sequence length="110" mass="11134">MPGVMAPGGSMDPAGTATAAVPVWQAAAAATDQLASNRVIGRDRSTDGKEGATTTDSTTALAVGPCDVMLFENRLWHAGGLNSPRAGEGRDLAGCSRHCGVPVVWEAVDA</sequence>